<reference evidence="3 4" key="1">
    <citation type="submission" date="2024-02" db="EMBL/GenBank/DDBJ databases">
        <title>Discinaceae phylogenomics.</title>
        <authorList>
            <person name="Dirks A.C."/>
            <person name="James T.Y."/>
        </authorList>
    </citation>
    <scope>NUCLEOTIDE SEQUENCE [LARGE SCALE GENOMIC DNA]</scope>
    <source>
        <strain evidence="3 4">ACD0624</strain>
    </source>
</reference>
<dbReference type="Proteomes" id="UP001447188">
    <property type="component" value="Unassembled WGS sequence"/>
</dbReference>
<dbReference type="EMBL" id="JBBBZM010000002">
    <property type="protein sequence ID" value="KAL0640594.1"/>
    <property type="molecule type" value="Genomic_DNA"/>
</dbReference>
<comment type="caution">
    <text evidence="3">The sequence shown here is derived from an EMBL/GenBank/DDBJ whole genome shotgun (WGS) entry which is preliminary data.</text>
</comment>
<accession>A0ABR3GXC6</accession>
<dbReference type="SUPFAM" id="SSF52266">
    <property type="entry name" value="SGNH hydrolase"/>
    <property type="match status" value="1"/>
</dbReference>
<feature type="signal peptide" evidence="1">
    <location>
        <begin position="1"/>
        <end position="18"/>
    </location>
</feature>
<evidence type="ECO:0000313" key="3">
    <source>
        <dbReference type="EMBL" id="KAL0640594.1"/>
    </source>
</evidence>
<gene>
    <name evidence="3" type="ORF">Q9L58_000258</name>
</gene>
<feature type="domain" description="SGNH hydrolase-type esterase" evidence="2">
    <location>
        <begin position="34"/>
        <end position="214"/>
    </location>
</feature>
<keyword evidence="1" id="KW-0732">Signal</keyword>
<proteinExistence type="predicted"/>
<dbReference type="PANTHER" id="PTHR43695">
    <property type="entry name" value="PUTATIVE (AFU_ORTHOLOGUE AFUA_2G17250)-RELATED"/>
    <property type="match status" value="1"/>
</dbReference>
<name>A0ABR3GXC6_9PEZI</name>
<dbReference type="Gene3D" id="3.40.50.1110">
    <property type="entry name" value="SGNH hydrolase"/>
    <property type="match status" value="1"/>
</dbReference>
<dbReference type="CDD" id="cd01821">
    <property type="entry name" value="Rhamnogalacturan_acetylesterase_like"/>
    <property type="match status" value="1"/>
</dbReference>
<dbReference type="PANTHER" id="PTHR43695:SF2">
    <property type="entry name" value="PUTATIVE (AFU_ORTHOLOGUE AFUA_2G17250)-RELATED"/>
    <property type="match status" value="1"/>
</dbReference>
<evidence type="ECO:0000256" key="1">
    <source>
        <dbReference type="SAM" id="SignalP"/>
    </source>
</evidence>
<evidence type="ECO:0000313" key="4">
    <source>
        <dbReference type="Proteomes" id="UP001447188"/>
    </source>
</evidence>
<feature type="chain" id="PRO_5045713203" description="SGNH hydrolase-type esterase domain-containing protein" evidence="1">
    <location>
        <begin position="19"/>
        <end position="254"/>
    </location>
</feature>
<dbReference type="InterPro" id="IPR036514">
    <property type="entry name" value="SGNH_hydro_sf"/>
</dbReference>
<sequence length="254" mass="27185">MRVSGILSLFSLSLIVQAAPLEERANPVAVFLLAGDSTTATQAPNGGGWGDGFKNFTMGPSSIAVNYGHNGATTSSFRSGGDWAKVLADVVKYAPTSAVYVTIQFGHNDMNSKLADYVETYKAGLRQMAADVKGKGGKPVIVTPLSRRSYTKNGTIADTLGPWAGYAIGVARETNTTYIDLWQSSVHYLEQIGEVAARRLDSNVKDSTHVNVKGSIVFGRMVSDLLVRKICKIGKVTKLDTALSNQIWSGIATY</sequence>
<dbReference type="Pfam" id="PF13472">
    <property type="entry name" value="Lipase_GDSL_2"/>
    <property type="match status" value="1"/>
</dbReference>
<protein>
    <recommendedName>
        <fullName evidence="2">SGNH hydrolase-type esterase domain-containing protein</fullName>
    </recommendedName>
</protein>
<dbReference type="InterPro" id="IPR037459">
    <property type="entry name" value="RhgT-like"/>
</dbReference>
<organism evidence="3 4">
    <name type="scientific">Discina gigas</name>
    <dbReference type="NCBI Taxonomy" id="1032678"/>
    <lineage>
        <taxon>Eukaryota</taxon>
        <taxon>Fungi</taxon>
        <taxon>Dikarya</taxon>
        <taxon>Ascomycota</taxon>
        <taxon>Pezizomycotina</taxon>
        <taxon>Pezizomycetes</taxon>
        <taxon>Pezizales</taxon>
        <taxon>Discinaceae</taxon>
        <taxon>Discina</taxon>
    </lineage>
</organism>
<keyword evidence="4" id="KW-1185">Reference proteome</keyword>
<dbReference type="InterPro" id="IPR013830">
    <property type="entry name" value="SGNH_hydro"/>
</dbReference>
<evidence type="ECO:0000259" key="2">
    <source>
        <dbReference type="Pfam" id="PF13472"/>
    </source>
</evidence>